<feature type="transmembrane region" description="Helical" evidence="5">
    <location>
        <begin position="218"/>
        <end position="241"/>
    </location>
</feature>
<keyword evidence="2" id="KW-0328">Glycosyltransferase</keyword>
<reference evidence="6 7" key="1">
    <citation type="submission" date="2019-07" db="EMBL/GenBank/DDBJ databases">
        <title>Tomitella cavernea sp. nov., an actinomycete isolated from soil.</title>
        <authorList>
            <person name="Cheng J."/>
        </authorList>
    </citation>
    <scope>NUCLEOTIDE SEQUENCE [LARGE SCALE GENOMIC DNA]</scope>
    <source>
        <strain evidence="6 7">HY188</strain>
    </source>
</reference>
<evidence type="ECO:0000256" key="5">
    <source>
        <dbReference type="SAM" id="Phobius"/>
    </source>
</evidence>
<accession>A0A516WZK4</accession>
<evidence type="ECO:0000313" key="6">
    <source>
        <dbReference type="EMBL" id="QDQ96252.1"/>
    </source>
</evidence>
<dbReference type="PANTHER" id="PTHR43630:SF1">
    <property type="entry name" value="POLY-BETA-1,6-N-ACETYL-D-GLUCOSAMINE SYNTHASE"/>
    <property type="match status" value="1"/>
</dbReference>
<keyword evidence="5" id="KW-0472">Membrane</keyword>
<dbReference type="EMBL" id="CP041765">
    <property type="protein sequence ID" value="QDQ96252.1"/>
    <property type="molecule type" value="Genomic_DNA"/>
</dbReference>
<evidence type="ECO:0000313" key="7">
    <source>
        <dbReference type="Proteomes" id="UP000317344"/>
    </source>
</evidence>
<dbReference type="PANTHER" id="PTHR43630">
    <property type="entry name" value="POLY-BETA-1,6-N-ACETYL-D-GLUCOSAMINE SYNTHASE"/>
    <property type="match status" value="1"/>
</dbReference>
<dbReference type="SUPFAM" id="SSF53448">
    <property type="entry name" value="Nucleotide-diphospho-sugar transferases"/>
    <property type="match status" value="1"/>
</dbReference>
<keyword evidence="7" id="KW-1185">Reference proteome</keyword>
<dbReference type="Proteomes" id="UP000317344">
    <property type="component" value="Chromosome"/>
</dbReference>
<evidence type="ECO:0000256" key="3">
    <source>
        <dbReference type="ARBA" id="ARBA00022679"/>
    </source>
</evidence>
<name>A0A516WZK4_9ACTN</name>
<feature type="transmembrane region" description="Helical" evidence="5">
    <location>
        <begin position="177"/>
        <end position="197"/>
    </location>
</feature>
<feature type="transmembrane region" description="Helical" evidence="5">
    <location>
        <begin position="76"/>
        <end position="96"/>
    </location>
</feature>
<evidence type="ECO:0000256" key="2">
    <source>
        <dbReference type="ARBA" id="ARBA00022676"/>
    </source>
</evidence>
<feature type="transmembrane region" description="Helical" evidence="5">
    <location>
        <begin position="554"/>
        <end position="574"/>
    </location>
</feature>
<dbReference type="AlphaFoldDB" id="A0A516WZK4"/>
<evidence type="ECO:0000256" key="4">
    <source>
        <dbReference type="SAM" id="MobiDB-lite"/>
    </source>
</evidence>
<feature type="compositionally biased region" description="Basic residues" evidence="4">
    <location>
        <begin position="14"/>
        <end position="24"/>
    </location>
</feature>
<evidence type="ECO:0000256" key="1">
    <source>
        <dbReference type="ARBA" id="ARBA00006739"/>
    </source>
</evidence>
<dbReference type="CDD" id="cd06423">
    <property type="entry name" value="CESA_like"/>
    <property type="match status" value="1"/>
</dbReference>
<feature type="transmembrane region" description="Helical" evidence="5">
    <location>
        <begin position="143"/>
        <end position="165"/>
    </location>
</feature>
<keyword evidence="3 6" id="KW-0808">Transferase</keyword>
<keyword evidence="5" id="KW-0812">Transmembrane</keyword>
<dbReference type="GO" id="GO:0016757">
    <property type="term" value="F:glycosyltransferase activity"/>
    <property type="evidence" value="ECO:0007669"/>
    <property type="project" value="UniProtKB-KW"/>
</dbReference>
<proteinExistence type="inferred from homology"/>
<feature type="transmembrane region" description="Helical" evidence="5">
    <location>
        <begin position="253"/>
        <end position="277"/>
    </location>
</feature>
<sequence length="644" mass="69735">MRPGGRHWWGLRPRPIRRGGRHRHTPDGGTAVTSAPHIARHRADAAVPVPVDQHFRSVDSAPAGISVDRPASASNGFLLAFAGLSLLALLVTMMTAHNGITGLYPLVLLPDSRGNGGLPTRVFVVVFFVTYAAYAYTNIWRRIALGAAMLARFAAVCVAIDLIGWSLARADVASLPVGFQAASSAVIALAVFPYTILRQAALPDRSGRALRPRVPARAYVVLAVSILIAAVVAIAVARVFFETVFDLKRIALLGGLGPGIFLVQQVFAVLTASAGWVRLRRSRRAVFAPPLAVLVPAHNEAHGIAATICAVDRAALSYPGLIHLCVVDNASADATTAVAERAIISCTNITGEVLQCPTPGKAYALNMGLGHLQQDFVVRIDADTVIGEGCLKTAMSHFADPRVGSVGGMPLPAEEKTWIDKVRLVEVYLRHGLYQYSLMGYQGVLGVPGMFAIYRRSVVLEVGGIVEGMNGEDTDICLRLDSAGYHTVADPQAVYYSETPASFAHLREQRTRWFRSIYHIVAHNRGTLLHPRSMTGMFVMPFQLGNAARRAMHVPILIFAGLAVIGFQSVYSGLRWQPEVATVLGMPLLMTVFACLLYRPSALRYVPAYVWFRLVRNYFTLGSVLSLRFPPLHPGRPRALTPHG</sequence>
<feature type="transmembrane region" description="Helical" evidence="5">
    <location>
        <begin position="116"/>
        <end position="136"/>
    </location>
</feature>
<keyword evidence="5" id="KW-1133">Transmembrane helix</keyword>
<reference evidence="6 7" key="2">
    <citation type="submission" date="2019-07" db="EMBL/GenBank/DDBJ databases">
        <authorList>
            <person name="Huang Y."/>
        </authorList>
    </citation>
    <scope>NUCLEOTIDE SEQUENCE [LARGE SCALE GENOMIC DNA]</scope>
    <source>
        <strain evidence="6 7">HY188</strain>
    </source>
</reference>
<dbReference type="OrthoDB" id="9797391at2"/>
<protein>
    <submittedName>
        <fullName evidence="6">Glycosyltransferase family 2 protein</fullName>
    </submittedName>
</protein>
<dbReference type="KEGG" id="toy:FO059_01470"/>
<dbReference type="InterPro" id="IPR029044">
    <property type="entry name" value="Nucleotide-diphossugar_trans"/>
</dbReference>
<comment type="similarity">
    <text evidence="1">Belongs to the glycosyltransferase 2 family.</text>
</comment>
<feature type="transmembrane region" description="Helical" evidence="5">
    <location>
        <begin position="580"/>
        <end position="598"/>
    </location>
</feature>
<gene>
    <name evidence="6" type="ORF">FO059_01470</name>
</gene>
<dbReference type="Gene3D" id="3.90.550.10">
    <property type="entry name" value="Spore Coat Polysaccharide Biosynthesis Protein SpsA, Chain A"/>
    <property type="match status" value="1"/>
</dbReference>
<feature type="region of interest" description="Disordered" evidence="4">
    <location>
        <begin position="1"/>
        <end position="35"/>
    </location>
</feature>
<organism evidence="6 7">
    <name type="scientific">Tomitella fengzijianii</name>
    <dbReference type="NCBI Taxonomy" id="2597660"/>
    <lineage>
        <taxon>Bacteria</taxon>
        <taxon>Bacillati</taxon>
        <taxon>Actinomycetota</taxon>
        <taxon>Actinomycetes</taxon>
        <taxon>Mycobacteriales</taxon>
        <taxon>Tomitella</taxon>
    </lineage>
</organism>
<dbReference type="Pfam" id="PF13641">
    <property type="entry name" value="Glyco_tranf_2_3"/>
    <property type="match status" value="1"/>
</dbReference>